<accession>A0A1E3NZN5</accession>
<proteinExistence type="predicted"/>
<dbReference type="PROSITE" id="PS50006">
    <property type="entry name" value="FHA_DOMAIN"/>
    <property type="match status" value="1"/>
</dbReference>
<dbReference type="Gene3D" id="2.60.200.20">
    <property type="match status" value="1"/>
</dbReference>
<evidence type="ECO:0000313" key="4">
    <source>
        <dbReference type="Proteomes" id="UP000094112"/>
    </source>
</evidence>
<dbReference type="InterPro" id="IPR000253">
    <property type="entry name" value="FHA_dom"/>
</dbReference>
<keyword evidence="4" id="KW-1185">Reference proteome</keyword>
<dbReference type="GeneID" id="30200732"/>
<feature type="domain" description="FHA" evidence="2">
    <location>
        <begin position="38"/>
        <end position="112"/>
    </location>
</feature>
<dbReference type="EMBL" id="KV454211">
    <property type="protein sequence ID" value="ODQ58565.1"/>
    <property type="molecule type" value="Genomic_DNA"/>
</dbReference>
<evidence type="ECO:0000256" key="1">
    <source>
        <dbReference type="SAM" id="Phobius"/>
    </source>
</evidence>
<keyword evidence="1" id="KW-0812">Transmembrane</keyword>
<reference evidence="3 4" key="1">
    <citation type="journal article" date="2016" name="Proc. Natl. Acad. Sci. U.S.A.">
        <title>Comparative genomics of biotechnologically important yeasts.</title>
        <authorList>
            <person name="Riley R."/>
            <person name="Haridas S."/>
            <person name="Wolfe K.H."/>
            <person name="Lopes M.R."/>
            <person name="Hittinger C.T."/>
            <person name="Goeker M."/>
            <person name="Salamov A.A."/>
            <person name="Wisecaver J.H."/>
            <person name="Long T.M."/>
            <person name="Calvey C.H."/>
            <person name="Aerts A.L."/>
            <person name="Barry K.W."/>
            <person name="Choi C."/>
            <person name="Clum A."/>
            <person name="Coughlan A.Y."/>
            <person name="Deshpande S."/>
            <person name="Douglass A.P."/>
            <person name="Hanson S.J."/>
            <person name="Klenk H.-P."/>
            <person name="LaButti K.M."/>
            <person name="Lapidus A."/>
            <person name="Lindquist E.A."/>
            <person name="Lipzen A.M."/>
            <person name="Meier-Kolthoff J.P."/>
            <person name="Ohm R.A."/>
            <person name="Otillar R.P."/>
            <person name="Pangilinan J.L."/>
            <person name="Peng Y."/>
            <person name="Rokas A."/>
            <person name="Rosa C.A."/>
            <person name="Scheuner C."/>
            <person name="Sibirny A.A."/>
            <person name="Slot J.C."/>
            <person name="Stielow J.B."/>
            <person name="Sun H."/>
            <person name="Kurtzman C.P."/>
            <person name="Blackwell M."/>
            <person name="Grigoriev I.V."/>
            <person name="Jeffries T.W."/>
        </authorList>
    </citation>
    <scope>NUCLEOTIDE SEQUENCE [LARGE SCALE GENOMIC DNA]</scope>
    <source>
        <strain evidence="4">ATCC 58044 / CBS 1984 / NCYC 433 / NRRL Y-366-8</strain>
    </source>
</reference>
<evidence type="ECO:0000313" key="3">
    <source>
        <dbReference type="EMBL" id="ODQ58565.1"/>
    </source>
</evidence>
<keyword evidence="1" id="KW-0472">Membrane</keyword>
<name>A0A1E3NZN5_WICAA</name>
<feature type="transmembrane region" description="Helical" evidence="1">
    <location>
        <begin position="359"/>
        <end position="380"/>
    </location>
</feature>
<dbReference type="RefSeq" id="XP_019037772.1">
    <property type="nucleotide sequence ID" value="XM_019183486.1"/>
</dbReference>
<dbReference type="Pfam" id="PF00498">
    <property type="entry name" value="FHA"/>
    <property type="match status" value="1"/>
</dbReference>
<dbReference type="AlphaFoldDB" id="A0A1E3NZN5"/>
<dbReference type="Proteomes" id="UP000094112">
    <property type="component" value="Unassembled WGS sequence"/>
</dbReference>
<dbReference type="InterPro" id="IPR008984">
    <property type="entry name" value="SMAD_FHA_dom_sf"/>
</dbReference>
<gene>
    <name evidence="3" type="ORF">WICANDRAFT_63075</name>
</gene>
<keyword evidence="1" id="KW-1133">Transmembrane helix</keyword>
<protein>
    <recommendedName>
        <fullName evidence="2">FHA domain-containing protein</fullName>
    </recommendedName>
</protein>
<organism evidence="3 4">
    <name type="scientific">Wickerhamomyces anomalus (strain ATCC 58044 / CBS 1984 / NCYC 433 / NRRL Y-366-8)</name>
    <name type="common">Yeast</name>
    <name type="synonym">Hansenula anomala</name>
    <dbReference type="NCBI Taxonomy" id="683960"/>
    <lineage>
        <taxon>Eukaryota</taxon>
        <taxon>Fungi</taxon>
        <taxon>Dikarya</taxon>
        <taxon>Ascomycota</taxon>
        <taxon>Saccharomycotina</taxon>
        <taxon>Saccharomycetes</taxon>
        <taxon>Phaffomycetales</taxon>
        <taxon>Wickerhamomycetaceae</taxon>
        <taxon>Wickerhamomyces</taxon>
    </lineage>
</organism>
<dbReference type="SUPFAM" id="SSF49879">
    <property type="entry name" value="SMAD/FHA domain"/>
    <property type="match status" value="1"/>
</dbReference>
<evidence type="ECO:0000259" key="2">
    <source>
        <dbReference type="PROSITE" id="PS50006"/>
    </source>
</evidence>
<sequence>MYSKTQLKYFHIKAAMPSSDISHRVIELDPSLSSSFTIQIGRAARTPNQLSGTDKVHKLSRVADKGNLYFNERTISKSHASVKIEFSKAGVPSIVLEDQGSQHGVVWGNKRIPTNTKIRIKENDYVGLVDILNKNQFHSDSCFTADPDTVYFTPDSSWKDASVKSCKILLKFKTNIISHKSGTTTTTLDVEQMDPKAFEALRIDESTDYASNVKLPSDGSLECSESEEVVELDTVPELDSLVCEATVENHKLIDDYNEDDEDVDLFDVDTKQDTELISGSEEDHDENEDDCVNDLGVINQGKRKLNDTSFLLSEPGFESDSNSGFDDEDIDEILLQPIRKKQKSTPVTSDYTSSVRSHVAAGFTGLAVGAVMTFATLAALGERFAEGI</sequence>
<dbReference type="OrthoDB" id="4068945at2759"/>